<keyword evidence="3" id="KW-1185">Reference proteome</keyword>
<gene>
    <name evidence="2" type="ORF">AAF712_006843</name>
</gene>
<evidence type="ECO:0000313" key="3">
    <source>
        <dbReference type="Proteomes" id="UP001437256"/>
    </source>
</evidence>
<sequence length="243" mass="26438">MERSILYASQDLIGTTKRSLATSIPIEIPSRGRSPSSLYASPKSISRTLSRSPELIFEMSPVGVEPASQLSSFRPLSVSVSRWNDEVFSLAGKLSECMGDDRPPSPQLEPRIRQSQTSAQSTLDLPVSVGKLVGPEGSVKPDLIQAKTSPVIRTSAVHKVAGFHPEIPTSDFQSNSHLNSIPTPPPRTPLTPSNSNLGTALPWLLPGTQDGEDDELYLSQSPTFFDFKKFLLGRLDKRSSRTP</sequence>
<evidence type="ECO:0000313" key="2">
    <source>
        <dbReference type="EMBL" id="KAL0066218.1"/>
    </source>
</evidence>
<feature type="compositionally biased region" description="Polar residues" evidence="1">
    <location>
        <begin position="33"/>
        <end position="47"/>
    </location>
</feature>
<dbReference type="EMBL" id="JBBXMP010000038">
    <property type="protein sequence ID" value="KAL0066218.1"/>
    <property type="molecule type" value="Genomic_DNA"/>
</dbReference>
<feature type="compositionally biased region" description="Polar residues" evidence="1">
    <location>
        <begin position="113"/>
        <end position="123"/>
    </location>
</feature>
<organism evidence="2 3">
    <name type="scientific">Marasmius tenuissimus</name>
    <dbReference type="NCBI Taxonomy" id="585030"/>
    <lineage>
        <taxon>Eukaryota</taxon>
        <taxon>Fungi</taxon>
        <taxon>Dikarya</taxon>
        <taxon>Basidiomycota</taxon>
        <taxon>Agaricomycotina</taxon>
        <taxon>Agaricomycetes</taxon>
        <taxon>Agaricomycetidae</taxon>
        <taxon>Agaricales</taxon>
        <taxon>Marasmiineae</taxon>
        <taxon>Marasmiaceae</taxon>
        <taxon>Marasmius</taxon>
    </lineage>
</organism>
<accession>A0ABR2ZXW0</accession>
<evidence type="ECO:0000256" key="1">
    <source>
        <dbReference type="SAM" id="MobiDB-lite"/>
    </source>
</evidence>
<name>A0ABR2ZXW0_9AGAR</name>
<reference evidence="2 3" key="1">
    <citation type="submission" date="2024-05" db="EMBL/GenBank/DDBJ databases">
        <title>A draft genome resource for the thread blight pathogen Marasmius tenuissimus strain MS-2.</title>
        <authorList>
            <person name="Yulfo-Soto G.E."/>
            <person name="Baruah I.K."/>
            <person name="Amoako-Attah I."/>
            <person name="Bukari Y."/>
            <person name="Meinhardt L.W."/>
            <person name="Bailey B.A."/>
            <person name="Cohen S.P."/>
        </authorList>
    </citation>
    <scope>NUCLEOTIDE SEQUENCE [LARGE SCALE GENOMIC DNA]</scope>
    <source>
        <strain evidence="2 3">MS-2</strain>
    </source>
</reference>
<proteinExistence type="predicted"/>
<feature type="region of interest" description="Disordered" evidence="1">
    <location>
        <begin position="96"/>
        <end position="123"/>
    </location>
</feature>
<dbReference type="Proteomes" id="UP001437256">
    <property type="component" value="Unassembled WGS sequence"/>
</dbReference>
<protein>
    <submittedName>
        <fullName evidence="2">Uncharacterized protein</fullName>
    </submittedName>
</protein>
<comment type="caution">
    <text evidence="2">The sequence shown here is derived from an EMBL/GenBank/DDBJ whole genome shotgun (WGS) entry which is preliminary data.</text>
</comment>
<feature type="region of interest" description="Disordered" evidence="1">
    <location>
        <begin position="168"/>
        <end position="199"/>
    </location>
</feature>
<feature type="region of interest" description="Disordered" evidence="1">
    <location>
        <begin position="26"/>
        <end position="47"/>
    </location>
</feature>